<dbReference type="RefSeq" id="WP_264326986.1">
    <property type="nucleotide sequence ID" value="NZ_JADEXQ010000091.1"/>
</dbReference>
<dbReference type="InterPro" id="IPR008797">
    <property type="entry name" value="PSII_PsbQ"/>
</dbReference>
<dbReference type="GO" id="GO:0019898">
    <property type="term" value="C:extrinsic component of membrane"/>
    <property type="evidence" value="ECO:0007669"/>
    <property type="project" value="InterPro"/>
</dbReference>
<reference evidence="5" key="1">
    <citation type="submission" date="2020-10" db="EMBL/GenBank/DDBJ databases">
        <authorList>
            <person name="Castelo-Branco R."/>
            <person name="Eusebio N."/>
            <person name="Adriana R."/>
            <person name="Vieira A."/>
            <person name="Brugerolle De Fraissinette N."/>
            <person name="Rezende De Castro R."/>
            <person name="Schneider M.P."/>
            <person name="Vasconcelos V."/>
            <person name="Leao P.N."/>
        </authorList>
    </citation>
    <scope>NUCLEOTIDE SEQUENCE</scope>
    <source>
        <strain evidence="5">LEGE 11480</strain>
    </source>
</reference>
<keyword evidence="4" id="KW-0732">Signal</keyword>
<sequence>MSKYRSIVALAMAFVMTLFVAFASPAEARTKAKKAPSYTAEQIESIQSYVTDIDMMRGRLTELGDLIDQEDWIFARNFIHGPLGELRFKMLGIARELSPDASKEARSQISDVFNQLNLIDRAAADKNGQAARKAFNTMNAGIEGFLDFVAPRQ</sequence>
<feature type="chain" id="PRO_5037497139" evidence="4">
    <location>
        <begin position="24"/>
        <end position="153"/>
    </location>
</feature>
<dbReference type="NCBIfam" id="TIGR03042">
    <property type="entry name" value="PS_II_psbQ_bact"/>
    <property type="match status" value="1"/>
</dbReference>
<name>A0A928Z4W1_9CYAN</name>
<dbReference type="InterPro" id="IPR023222">
    <property type="entry name" value="PsbQ-like_dom_sf"/>
</dbReference>
<evidence type="ECO:0000256" key="1">
    <source>
        <dbReference type="ARBA" id="ARBA00004370"/>
    </source>
</evidence>
<proteinExistence type="predicted"/>
<organism evidence="5 6">
    <name type="scientific">Romeriopsis navalis LEGE 11480</name>
    <dbReference type="NCBI Taxonomy" id="2777977"/>
    <lineage>
        <taxon>Bacteria</taxon>
        <taxon>Bacillati</taxon>
        <taxon>Cyanobacteriota</taxon>
        <taxon>Cyanophyceae</taxon>
        <taxon>Leptolyngbyales</taxon>
        <taxon>Leptolyngbyaceae</taxon>
        <taxon>Romeriopsis</taxon>
        <taxon>Romeriopsis navalis</taxon>
    </lineage>
</organism>
<keyword evidence="2" id="KW-0793">Thylakoid</keyword>
<dbReference type="GO" id="GO:0015979">
    <property type="term" value="P:photosynthesis"/>
    <property type="evidence" value="ECO:0007669"/>
    <property type="project" value="InterPro"/>
</dbReference>
<dbReference type="GO" id="GO:0009654">
    <property type="term" value="C:photosystem II oxygen evolving complex"/>
    <property type="evidence" value="ECO:0007669"/>
    <property type="project" value="InterPro"/>
</dbReference>
<dbReference type="SUPFAM" id="SSF101112">
    <property type="entry name" value="Oxygen-evolving enhancer protein 3"/>
    <property type="match status" value="1"/>
</dbReference>
<dbReference type="Pfam" id="PF05757">
    <property type="entry name" value="PsbQ"/>
    <property type="match status" value="1"/>
</dbReference>
<dbReference type="GO" id="GO:0005509">
    <property type="term" value="F:calcium ion binding"/>
    <property type="evidence" value="ECO:0007669"/>
    <property type="project" value="InterPro"/>
</dbReference>
<keyword evidence="3" id="KW-0472">Membrane</keyword>
<evidence type="ECO:0000256" key="3">
    <source>
        <dbReference type="ARBA" id="ARBA00023136"/>
    </source>
</evidence>
<dbReference type="InterPro" id="IPR017487">
    <property type="entry name" value="PSII_PsbQ_cyanobac"/>
</dbReference>
<protein>
    <submittedName>
        <fullName evidence="5">Photosystem II protein PsbQ</fullName>
    </submittedName>
</protein>
<comment type="caution">
    <text evidence="5">The sequence shown here is derived from an EMBL/GenBank/DDBJ whole genome shotgun (WGS) entry which is preliminary data.</text>
</comment>
<dbReference type="Proteomes" id="UP000625316">
    <property type="component" value="Unassembled WGS sequence"/>
</dbReference>
<evidence type="ECO:0000313" key="6">
    <source>
        <dbReference type="Proteomes" id="UP000625316"/>
    </source>
</evidence>
<gene>
    <name evidence="5" type="primary">psbQ</name>
    <name evidence="5" type="ORF">IQ266_20710</name>
</gene>
<dbReference type="EMBL" id="JADEXQ010000091">
    <property type="protein sequence ID" value="MBE9032164.1"/>
    <property type="molecule type" value="Genomic_DNA"/>
</dbReference>
<keyword evidence="6" id="KW-1185">Reference proteome</keyword>
<accession>A0A928Z4W1</accession>
<evidence type="ECO:0000256" key="4">
    <source>
        <dbReference type="SAM" id="SignalP"/>
    </source>
</evidence>
<dbReference type="Gene3D" id="1.20.120.290">
    <property type="entry name" value="Oxygen-evolving enhancer protein 3 (PsbQ), four-helix up-down bundle"/>
    <property type="match status" value="1"/>
</dbReference>
<dbReference type="AlphaFoldDB" id="A0A928Z4W1"/>
<evidence type="ECO:0000256" key="2">
    <source>
        <dbReference type="ARBA" id="ARBA00023078"/>
    </source>
</evidence>
<feature type="signal peptide" evidence="4">
    <location>
        <begin position="1"/>
        <end position="23"/>
    </location>
</feature>
<comment type="subcellular location">
    <subcellularLocation>
        <location evidence="1">Membrane</location>
    </subcellularLocation>
</comment>
<evidence type="ECO:0000313" key="5">
    <source>
        <dbReference type="EMBL" id="MBE9032164.1"/>
    </source>
</evidence>